<gene>
    <name evidence="1" type="ORF">H5410_064394</name>
</gene>
<protein>
    <submittedName>
        <fullName evidence="1">Uncharacterized protein</fullName>
    </submittedName>
</protein>
<keyword evidence="2" id="KW-1185">Reference proteome</keyword>
<proteinExistence type="predicted"/>
<evidence type="ECO:0000313" key="1">
    <source>
        <dbReference type="EMBL" id="KAG5568587.1"/>
    </source>
</evidence>
<reference evidence="1" key="1">
    <citation type="submission" date="2020-09" db="EMBL/GenBank/DDBJ databases">
        <title>De no assembly of potato wild relative species, Solanum commersonii.</title>
        <authorList>
            <person name="Cho K."/>
        </authorList>
    </citation>
    <scope>NUCLEOTIDE SEQUENCE</scope>
    <source>
        <strain evidence="1">LZ3.2</strain>
        <tissue evidence="1">Leaf</tissue>
    </source>
</reference>
<sequence>MMHMVDKDKAKSKKFANSKKKFKANAMRRFLWGSHNASTHVAVPAILYLHHLMVPSSGYKHCITSW</sequence>
<dbReference type="EMBL" id="JACXVP010000085">
    <property type="protein sequence ID" value="KAG5568587.1"/>
    <property type="molecule type" value="Genomic_DNA"/>
</dbReference>
<evidence type="ECO:0000313" key="2">
    <source>
        <dbReference type="Proteomes" id="UP000824120"/>
    </source>
</evidence>
<organism evidence="1 2">
    <name type="scientific">Solanum commersonii</name>
    <name type="common">Commerson's wild potato</name>
    <name type="synonym">Commerson's nightshade</name>
    <dbReference type="NCBI Taxonomy" id="4109"/>
    <lineage>
        <taxon>Eukaryota</taxon>
        <taxon>Viridiplantae</taxon>
        <taxon>Streptophyta</taxon>
        <taxon>Embryophyta</taxon>
        <taxon>Tracheophyta</taxon>
        <taxon>Spermatophyta</taxon>
        <taxon>Magnoliopsida</taxon>
        <taxon>eudicotyledons</taxon>
        <taxon>Gunneridae</taxon>
        <taxon>Pentapetalae</taxon>
        <taxon>asterids</taxon>
        <taxon>lamiids</taxon>
        <taxon>Solanales</taxon>
        <taxon>Solanaceae</taxon>
        <taxon>Solanoideae</taxon>
        <taxon>Solaneae</taxon>
        <taxon>Solanum</taxon>
    </lineage>
</organism>
<dbReference type="Proteomes" id="UP000824120">
    <property type="component" value="Unassembled WGS sequence"/>
</dbReference>
<name>A0A9J5VZG0_SOLCO</name>
<dbReference type="AlphaFoldDB" id="A0A9J5VZG0"/>
<accession>A0A9J5VZG0</accession>
<comment type="caution">
    <text evidence="1">The sequence shown here is derived from an EMBL/GenBank/DDBJ whole genome shotgun (WGS) entry which is preliminary data.</text>
</comment>